<name>A0A0A9U6W8_ARUDO</name>
<evidence type="ECO:0000313" key="1">
    <source>
        <dbReference type="EMBL" id="JAD15885.1"/>
    </source>
</evidence>
<organism evidence="1">
    <name type="scientific">Arundo donax</name>
    <name type="common">Giant reed</name>
    <name type="synonym">Donax arundinaceus</name>
    <dbReference type="NCBI Taxonomy" id="35708"/>
    <lineage>
        <taxon>Eukaryota</taxon>
        <taxon>Viridiplantae</taxon>
        <taxon>Streptophyta</taxon>
        <taxon>Embryophyta</taxon>
        <taxon>Tracheophyta</taxon>
        <taxon>Spermatophyta</taxon>
        <taxon>Magnoliopsida</taxon>
        <taxon>Liliopsida</taxon>
        <taxon>Poales</taxon>
        <taxon>Poaceae</taxon>
        <taxon>PACMAD clade</taxon>
        <taxon>Arundinoideae</taxon>
        <taxon>Arundineae</taxon>
        <taxon>Arundo</taxon>
    </lineage>
</organism>
<protein>
    <submittedName>
        <fullName evidence="1">Uncharacterized protein</fullName>
    </submittedName>
</protein>
<dbReference type="EMBL" id="GBRH01282010">
    <property type="protein sequence ID" value="JAD15885.1"/>
    <property type="molecule type" value="Transcribed_RNA"/>
</dbReference>
<reference evidence="1" key="1">
    <citation type="submission" date="2014-09" db="EMBL/GenBank/DDBJ databases">
        <authorList>
            <person name="Magalhaes I.L.F."/>
            <person name="Oliveira U."/>
            <person name="Santos F.R."/>
            <person name="Vidigal T.H.D.A."/>
            <person name="Brescovit A.D."/>
            <person name="Santos A.J."/>
        </authorList>
    </citation>
    <scope>NUCLEOTIDE SEQUENCE</scope>
    <source>
        <tissue evidence="1">Shoot tissue taken approximately 20 cm above the soil surface</tissue>
    </source>
</reference>
<accession>A0A0A9U6W8</accession>
<reference evidence="1" key="2">
    <citation type="journal article" date="2015" name="Data Brief">
        <title>Shoot transcriptome of the giant reed, Arundo donax.</title>
        <authorList>
            <person name="Barrero R.A."/>
            <person name="Guerrero F.D."/>
            <person name="Moolhuijzen P."/>
            <person name="Goolsby J.A."/>
            <person name="Tidwell J."/>
            <person name="Bellgard S.E."/>
            <person name="Bellgard M.I."/>
        </authorList>
    </citation>
    <scope>NUCLEOTIDE SEQUENCE</scope>
    <source>
        <tissue evidence="1">Shoot tissue taken approximately 20 cm above the soil surface</tissue>
    </source>
</reference>
<sequence length="15" mass="1686">MRTMGNLTYQCLTGP</sequence>
<proteinExistence type="predicted"/>